<dbReference type="InterPro" id="IPR011008">
    <property type="entry name" value="Dimeric_a/b-barrel"/>
</dbReference>
<dbReference type="PANTHER" id="PTHR41521:SF4">
    <property type="entry name" value="BLR0684 PROTEIN"/>
    <property type="match status" value="1"/>
</dbReference>
<dbReference type="InterPro" id="IPR010753">
    <property type="entry name" value="DUF1330"/>
</dbReference>
<dbReference type="Pfam" id="PF07045">
    <property type="entry name" value="DUF1330"/>
    <property type="match status" value="1"/>
</dbReference>
<accession>A0ABW0N7D1</accession>
<sequence length="114" mass="12856">MSTRRGYAVAFLSDVRIGPEILRYIEQIEATFEPFGGEWVVHGSQPEIAEGHWRGDLVVIGFPSIVAARDWYASPAYQEILELRSRHSDSVALLVEGVRDGYRAEETLHKLRTG</sequence>
<reference evidence="3" key="1">
    <citation type="journal article" date="2019" name="Int. J. Syst. Evol. Microbiol.">
        <title>The Global Catalogue of Microorganisms (GCM) 10K type strain sequencing project: providing services to taxonomists for standard genome sequencing and annotation.</title>
        <authorList>
            <consortium name="The Broad Institute Genomics Platform"/>
            <consortium name="The Broad Institute Genome Sequencing Center for Infectious Disease"/>
            <person name="Wu L."/>
            <person name="Ma J."/>
        </authorList>
    </citation>
    <scope>NUCLEOTIDE SEQUENCE [LARGE SCALE GENOMIC DNA]</scope>
    <source>
        <strain evidence="3">KACC 13778</strain>
    </source>
</reference>
<feature type="domain" description="DUF1330" evidence="1">
    <location>
        <begin position="6"/>
        <end position="98"/>
    </location>
</feature>
<evidence type="ECO:0000259" key="1">
    <source>
        <dbReference type="Pfam" id="PF07045"/>
    </source>
</evidence>
<proteinExistence type="predicted"/>
<dbReference type="RefSeq" id="WP_345182257.1">
    <property type="nucleotide sequence ID" value="NZ_BAABFQ010000010.1"/>
</dbReference>
<dbReference type="Gene3D" id="3.30.70.100">
    <property type="match status" value="1"/>
</dbReference>
<dbReference type="SUPFAM" id="SSF54909">
    <property type="entry name" value="Dimeric alpha+beta barrel"/>
    <property type="match status" value="1"/>
</dbReference>
<comment type="caution">
    <text evidence="2">The sequence shown here is derived from an EMBL/GenBank/DDBJ whole genome shotgun (WGS) entry which is preliminary data.</text>
</comment>
<keyword evidence="3" id="KW-1185">Reference proteome</keyword>
<gene>
    <name evidence="2" type="ORF">ACFPKY_21715</name>
</gene>
<evidence type="ECO:0000313" key="2">
    <source>
        <dbReference type="EMBL" id="MFC5495738.1"/>
    </source>
</evidence>
<organism evidence="2 3">
    <name type="scientific">Nocardioides caricicola</name>
    <dbReference type="NCBI Taxonomy" id="634770"/>
    <lineage>
        <taxon>Bacteria</taxon>
        <taxon>Bacillati</taxon>
        <taxon>Actinomycetota</taxon>
        <taxon>Actinomycetes</taxon>
        <taxon>Propionibacteriales</taxon>
        <taxon>Nocardioidaceae</taxon>
        <taxon>Nocardioides</taxon>
    </lineage>
</organism>
<dbReference type="Proteomes" id="UP001595956">
    <property type="component" value="Unassembled WGS sequence"/>
</dbReference>
<dbReference type="PANTHER" id="PTHR41521">
    <property type="match status" value="1"/>
</dbReference>
<evidence type="ECO:0000313" key="3">
    <source>
        <dbReference type="Proteomes" id="UP001595956"/>
    </source>
</evidence>
<dbReference type="EMBL" id="JBHSMD010000011">
    <property type="protein sequence ID" value="MFC5495738.1"/>
    <property type="molecule type" value="Genomic_DNA"/>
</dbReference>
<name>A0ABW0N7D1_9ACTN</name>
<protein>
    <submittedName>
        <fullName evidence="2">DUF1330 domain-containing protein</fullName>
    </submittedName>
</protein>